<dbReference type="PROSITE" id="PS51257">
    <property type="entry name" value="PROKAR_LIPOPROTEIN"/>
    <property type="match status" value="1"/>
</dbReference>
<feature type="binding site" description="axial binding residue" evidence="9">
    <location>
        <position position="102"/>
    </location>
    <ligand>
        <name>heme c</name>
        <dbReference type="ChEBI" id="CHEBI:61717"/>
        <label>1</label>
    </ligand>
    <ligandPart>
        <name>Fe</name>
        <dbReference type="ChEBI" id="CHEBI:18248"/>
    </ligandPart>
</feature>
<evidence type="ECO:0000256" key="5">
    <source>
        <dbReference type="ARBA" id="ARBA00022764"/>
    </source>
</evidence>
<keyword evidence="3 9" id="KW-0479">Metal-binding</keyword>
<evidence type="ECO:0000259" key="11">
    <source>
        <dbReference type="PROSITE" id="PS51007"/>
    </source>
</evidence>
<feature type="binding site" description="covalent" evidence="8">
    <location>
        <position position="82"/>
    </location>
    <ligand>
        <name>heme c</name>
        <dbReference type="ChEBI" id="CHEBI:61717"/>
        <label>1</label>
    </ligand>
</feature>
<keyword evidence="2 8" id="KW-0349">Heme</keyword>
<dbReference type="PANTHER" id="PTHR30600:SF7">
    <property type="entry name" value="CYTOCHROME C PEROXIDASE-RELATED"/>
    <property type="match status" value="1"/>
</dbReference>
<dbReference type="PANTHER" id="PTHR30600">
    <property type="entry name" value="CYTOCHROME C PEROXIDASE-RELATED"/>
    <property type="match status" value="1"/>
</dbReference>
<protein>
    <submittedName>
        <fullName evidence="12">Cytochrome C551 peroxidase</fullName>
    </submittedName>
</protein>
<evidence type="ECO:0000256" key="3">
    <source>
        <dbReference type="ARBA" id="ARBA00022723"/>
    </source>
</evidence>
<dbReference type="AlphaFoldDB" id="C5ZX51"/>
<dbReference type="Pfam" id="PF00034">
    <property type="entry name" value="Cytochrom_C"/>
    <property type="match status" value="1"/>
</dbReference>
<dbReference type="InterPro" id="IPR051395">
    <property type="entry name" value="Cytochrome_c_Peroxidase/MauG"/>
</dbReference>
<evidence type="ECO:0000256" key="4">
    <source>
        <dbReference type="ARBA" id="ARBA00022729"/>
    </source>
</evidence>
<feature type="chain" id="PRO_5002959001" evidence="10">
    <location>
        <begin position="22"/>
        <end position="343"/>
    </location>
</feature>
<dbReference type="eggNOG" id="COG1858">
    <property type="taxonomic scope" value="Bacteria"/>
</dbReference>
<accession>C5ZX51</accession>
<dbReference type="GO" id="GO:0004130">
    <property type="term" value="F:cytochrome-c peroxidase activity"/>
    <property type="evidence" value="ECO:0007669"/>
    <property type="project" value="TreeGrafter"/>
</dbReference>
<comment type="PTM">
    <text evidence="8">Binds 2 heme groups per subunit.</text>
</comment>
<keyword evidence="13" id="KW-1185">Reference proteome</keyword>
<feature type="binding site" description="covalent" evidence="8">
    <location>
        <position position="230"/>
    </location>
    <ligand>
        <name>heme c</name>
        <dbReference type="ChEBI" id="CHEBI:61717"/>
        <label>2</label>
    </ligand>
</feature>
<feature type="domain" description="Cytochrome c" evidence="11">
    <location>
        <begin position="213"/>
        <end position="320"/>
    </location>
</feature>
<evidence type="ECO:0000256" key="9">
    <source>
        <dbReference type="PIRSR" id="PIRSR000294-2"/>
    </source>
</evidence>
<dbReference type="InterPro" id="IPR026259">
    <property type="entry name" value="MauG/Cytc_peroxidase"/>
</dbReference>
<name>C5ZX51_9HELI</name>
<evidence type="ECO:0000256" key="2">
    <source>
        <dbReference type="ARBA" id="ARBA00022617"/>
    </source>
</evidence>
<dbReference type="Pfam" id="PF03150">
    <property type="entry name" value="CCP_MauG"/>
    <property type="match status" value="1"/>
</dbReference>
<evidence type="ECO:0000256" key="8">
    <source>
        <dbReference type="PIRSR" id="PIRSR000294-1"/>
    </source>
</evidence>
<reference evidence="12 13" key="1">
    <citation type="journal article" date="2009" name="J. Bacteriol.">
        <title>Genome sequence of the emerging pathogen Helicobacter canadensis.</title>
        <authorList>
            <person name="Loman N.J."/>
            <person name="Snyder L.A."/>
            <person name="Linton J.D."/>
            <person name="Langdon R."/>
            <person name="Lawson A.J."/>
            <person name="Weinstock G.M."/>
            <person name="Wren B.W."/>
            <person name="Pallen M.J."/>
        </authorList>
    </citation>
    <scope>NUCLEOTIDE SEQUENCE [LARGE SCALE GENOMIC DNA]</scope>
    <source>
        <strain evidence="12 13">MIT 98-5491</strain>
    </source>
</reference>
<keyword evidence="7 9" id="KW-0408">Iron</keyword>
<dbReference type="EMBL" id="CM000776">
    <property type="protein sequence ID" value="EES89719.1"/>
    <property type="molecule type" value="Genomic_DNA"/>
</dbReference>
<feature type="binding site" description="covalent" evidence="8">
    <location>
        <position position="85"/>
    </location>
    <ligand>
        <name>heme c</name>
        <dbReference type="ChEBI" id="CHEBI:61717"/>
        <label>1</label>
    </ligand>
</feature>
<keyword evidence="4 10" id="KW-0732">Signal</keyword>
<dbReference type="Gene3D" id="1.10.760.10">
    <property type="entry name" value="Cytochrome c-like domain"/>
    <property type="match status" value="2"/>
</dbReference>
<feature type="binding site" description="axial binding residue" evidence="9">
    <location>
        <position position="295"/>
    </location>
    <ligand>
        <name>heme c</name>
        <dbReference type="ChEBI" id="CHEBI:61717"/>
        <label>2</label>
    </ligand>
    <ligandPart>
        <name>Fe</name>
        <dbReference type="ChEBI" id="CHEBI:18248"/>
    </ligandPart>
</feature>
<dbReference type="GO" id="GO:0042597">
    <property type="term" value="C:periplasmic space"/>
    <property type="evidence" value="ECO:0007669"/>
    <property type="project" value="UniProtKB-SubCell"/>
</dbReference>
<keyword evidence="5" id="KW-0574">Periplasm</keyword>
<dbReference type="HOGENOM" id="CLU_034652_1_0_7"/>
<proteinExistence type="predicted"/>
<evidence type="ECO:0000313" key="12">
    <source>
        <dbReference type="EMBL" id="EES89719.1"/>
    </source>
</evidence>
<dbReference type="Proteomes" id="UP000007032">
    <property type="component" value="Chromosome"/>
</dbReference>
<feature type="signal peptide" evidence="10">
    <location>
        <begin position="1"/>
        <end position="21"/>
    </location>
</feature>
<feature type="binding site" description="axial binding residue" evidence="9">
    <location>
        <position position="231"/>
    </location>
    <ligand>
        <name>heme c</name>
        <dbReference type="ChEBI" id="CHEBI:61717"/>
        <label>2</label>
    </ligand>
    <ligandPart>
        <name>Fe</name>
        <dbReference type="ChEBI" id="CHEBI:18248"/>
    </ligandPart>
</feature>
<dbReference type="GO" id="GO:0046872">
    <property type="term" value="F:metal ion binding"/>
    <property type="evidence" value="ECO:0007669"/>
    <property type="project" value="UniProtKB-KW"/>
</dbReference>
<dbReference type="PIRSF" id="PIRSF000294">
    <property type="entry name" value="Cytochrome-c_peroxidase"/>
    <property type="match status" value="1"/>
</dbReference>
<organism evidence="12 13">
    <name type="scientific">Helicobacter canadensis MIT 98-5491</name>
    <dbReference type="NCBI Taxonomy" id="537970"/>
    <lineage>
        <taxon>Bacteria</taxon>
        <taxon>Pseudomonadati</taxon>
        <taxon>Campylobacterota</taxon>
        <taxon>Epsilonproteobacteria</taxon>
        <taxon>Campylobacterales</taxon>
        <taxon>Helicobacteraceae</taxon>
        <taxon>Helicobacter</taxon>
    </lineage>
</organism>
<keyword evidence="12" id="KW-0575">Peroxidase</keyword>
<evidence type="ECO:0000256" key="10">
    <source>
        <dbReference type="SAM" id="SignalP"/>
    </source>
</evidence>
<dbReference type="OrthoDB" id="9805202at2"/>
<comment type="cofactor">
    <cofactor evidence="8">
        <name>heme</name>
        <dbReference type="ChEBI" id="CHEBI:30413"/>
    </cofactor>
    <text evidence="8">Binds 2 heme groups.</text>
</comment>
<dbReference type="PROSITE" id="PS51007">
    <property type="entry name" value="CYTC"/>
    <property type="match status" value="2"/>
</dbReference>
<comment type="subcellular location">
    <subcellularLocation>
        <location evidence="1">Periplasm</location>
    </subcellularLocation>
</comment>
<evidence type="ECO:0000256" key="1">
    <source>
        <dbReference type="ARBA" id="ARBA00004418"/>
    </source>
</evidence>
<feature type="binding site" description="covalent" evidence="8">
    <location>
        <position position="227"/>
    </location>
    <ligand>
        <name>heme c</name>
        <dbReference type="ChEBI" id="CHEBI:61717"/>
        <label>2</label>
    </ligand>
</feature>
<feature type="binding site" description="axial binding residue" evidence="9">
    <location>
        <position position="86"/>
    </location>
    <ligand>
        <name>heme c</name>
        <dbReference type="ChEBI" id="CHEBI:61717"/>
        <label>1</label>
    </ligand>
    <ligandPart>
        <name>Fe</name>
        <dbReference type="ChEBI" id="CHEBI:18248"/>
    </ligandPart>
</feature>
<keyword evidence="6" id="KW-0560">Oxidoreductase</keyword>
<gene>
    <name evidence="12" type="primary">ccpA</name>
    <name evidence="12" type="ORF">HCAN_1006</name>
</gene>
<dbReference type="GO" id="GO:0009055">
    <property type="term" value="F:electron transfer activity"/>
    <property type="evidence" value="ECO:0007669"/>
    <property type="project" value="InterPro"/>
</dbReference>
<evidence type="ECO:0000256" key="7">
    <source>
        <dbReference type="ARBA" id="ARBA00023004"/>
    </source>
</evidence>
<evidence type="ECO:0000313" key="13">
    <source>
        <dbReference type="Proteomes" id="UP000007032"/>
    </source>
</evidence>
<sequence length="343" mass="37209">MEKWFLSLSSVLVACSLTLNANPLIQSAKDNGLAPLPKNQKEVDKVLQEMGVKFSPFTEAKAELGKKLYFEPRLSKSGIISCNTCHNLGLGGTDGISAAVGHRWTENPHHLNSPTVYNSVLNASQFWDGRAGTLADQAKGPIEAEPEMATPAKLAVEKIASLPEYVNEFKKIYGKDGVTFDNIADAIANFERTLITPSRFDKFLEGDSKALTKAEQEGLQVFLDKGCAACHNGVNLGGTMQAFQVAGQYKFANLGDFKGDSNGMVKTPTLRNVAETAPYFHNGAIWSLNDAIQEMGSVQLGIEISQAEAEKIATFLRSLTGEKPEVIYPQLPISTDKTPKPEL</sequence>
<dbReference type="InterPro" id="IPR004852">
    <property type="entry name" value="Di-haem_cyt_c_peroxidsae"/>
</dbReference>
<dbReference type="GO" id="GO:0020037">
    <property type="term" value="F:heme binding"/>
    <property type="evidence" value="ECO:0007669"/>
    <property type="project" value="InterPro"/>
</dbReference>
<feature type="domain" description="Cytochrome c" evidence="11">
    <location>
        <begin position="60"/>
        <end position="170"/>
    </location>
</feature>
<dbReference type="STRING" id="537970.HCAN_1006"/>
<dbReference type="InterPro" id="IPR036909">
    <property type="entry name" value="Cyt_c-like_dom_sf"/>
</dbReference>
<dbReference type="InterPro" id="IPR009056">
    <property type="entry name" value="Cyt_c-like_dom"/>
</dbReference>
<evidence type="ECO:0000256" key="6">
    <source>
        <dbReference type="ARBA" id="ARBA00023002"/>
    </source>
</evidence>
<dbReference type="RefSeq" id="WP_006655708.1">
    <property type="nucleotide sequence ID" value="NZ_CM000776.2"/>
</dbReference>
<dbReference type="SUPFAM" id="SSF46626">
    <property type="entry name" value="Cytochrome c"/>
    <property type="match status" value="2"/>
</dbReference>